<evidence type="ECO:0000313" key="2">
    <source>
        <dbReference type="Proteomes" id="UP000680348"/>
    </source>
</evidence>
<dbReference type="AlphaFoldDB" id="A0A942E0A3"/>
<keyword evidence="2" id="KW-1185">Reference proteome</keyword>
<dbReference type="InterPro" id="IPR010982">
    <property type="entry name" value="Lambda_DNA-bd_dom_sf"/>
</dbReference>
<protein>
    <submittedName>
        <fullName evidence="1">XRE family transcriptional regulator</fullName>
    </submittedName>
</protein>
<reference evidence="1" key="1">
    <citation type="submission" date="2021-04" db="EMBL/GenBank/DDBJ databases">
        <title>Pseudaminobacter soli sp. nov., isolated from paddy soil contaminated by heavy metals.</title>
        <authorList>
            <person name="Zhang K."/>
        </authorList>
    </citation>
    <scope>NUCLEOTIDE SEQUENCE</scope>
    <source>
        <strain evidence="1">19-2017</strain>
    </source>
</reference>
<proteinExistence type="predicted"/>
<name>A0A942E0A3_9HYPH</name>
<dbReference type="Gene3D" id="1.10.260.40">
    <property type="entry name" value="lambda repressor-like DNA-binding domains"/>
    <property type="match status" value="1"/>
</dbReference>
<accession>A0A942E0A3</accession>
<dbReference type="SUPFAM" id="SSF47413">
    <property type="entry name" value="lambda repressor-like DNA-binding domains"/>
    <property type="match status" value="1"/>
</dbReference>
<dbReference type="GO" id="GO:0003677">
    <property type="term" value="F:DNA binding"/>
    <property type="evidence" value="ECO:0007669"/>
    <property type="project" value="InterPro"/>
</dbReference>
<dbReference type="EMBL" id="JAGWCR010000003">
    <property type="protein sequence ID" value="MBS3648475.1"/>
    <property type="molecule type" value="Genomic_DNA"/>
</dbReference>
<comment type="caution">
    <text evidence="1">The sequence shown here is derived from an EMBL/GenBank/DDBJ whole genome shotgun (WGS) entry which is preliminary data.</text>
</comment>
<dbReference type="Proteomes" id="UP000680348">
    <property type="component" value="Unassembled WGS sequence"/>
</dbReference>
<evidence type="ECO:0000313" key="1">
    <source>
        <dbReference type="EMBL" id="MBS3648475.1"/>
    </source>
</evidence>
<organism evidence="1 2">
    <name type="scientific">Pseudaminobacter soli</name>
    <name type="common">ex Zhang et al. 2022</name>
    <dbReference type="NCBI Taxonomy" id="2831468"/>
    <lineage>
        <taxon>Bacteria</taxon>
        <taxon>Pseudomonadati</taxon>
        <taxon>Pseudomonadota</taxon>
        <taxon>Alphaproteobacteria</taxon>
        <taxon>Hyphomicrobiales</taxon>
        <taxon>Phyllobacteriaceae</taxon>
        <taxon>Pseudaminobacter</taxon>
    </lineage>
</organism>
<dbReference type="RefSeq" id="WP_188254023.1">
    <property type="nucleotide sequence ID" value="NZ_JABVCF010000003.1"/>
</dbReference>
<sequence>MLTGSQCRAARALVEWTRETLARSSGVDTSVIEAFERKLGNPDVAENAKLQRALEAAGAYFIAENGGGVGVRLKFSRTDVRRLSILEGEGGTAAMDDVP</sequence>
<gene>
    <name evidence="1" type="ORF">KEU06_07520</name>
</gene>